<dbReference type="InterPro" id="IPR054613">
    <property type="entry name" value="Peptidase_S78_dom"/>
</dbReference>
<protein>
    <recommendedName>
        <fullName evidence="4">Prohead serine protease domain-containing protein</fullName>
    </recommendedName>
</protein>
<dbReference type="RefSeq" id="WP_254022446.1">
    <property type="nucleotide sequence ID" value="NZ_CAKXZT010000183.1"/>
</dbReference>
<sequence length="211" mass="22911">MTERRDVKFAPSDINSQTGVFSGYGAVFGNLDSHADIIMHGAFKASLAEWRARGRLPKMMLMHGSNGNPFTGDDLPIGVFHTMREDAKGLFVEGRLLAIETDYGRRILSLMKGGALDGLSIGFRVKRSSPGRGTTKRWLEEIDLKEVSLVDDPSNDLARVSTVKESAFAASMDDAYAKMQAALRSLSAAEAAPSPDAELGKLAAQLRSYTR</sequence>
<keyword evidence="1" id="KW-1188">Viral release from host cell</keyword>
<organism evidence="5 6">
    <name type="scientific">Mesorhizobium escarrei</name>
    <dbReference type="NCBI Taxonomy" id="666018"/>
    <lineage>
        <taxon>Bacteria</taxon>
        <taxon>Pseudomonadati</taxon>
        <taxon>Pseudomonadota</taxon>
        <taxon>Alphaproteobacteria</taxon>
        <taxon>Hyphomicrobiales</taxon>
        <taxon>Phyllobacteriaceae</taxon>
        <taxon>Mesorhizobium</taxon>
    </lineage>
</organism>
<evidence type="ECO:0000313" key="5">
    <source>
        <dbReference type="EMBL" id="CAH2409371.1"/>
    </source>
</evidence>
<evidence type="ECO:0000256" key="1">
    <source>
        <dbReference type="ARBA" id="ARBA00022612"/>
    </source>
</evidence>
<dbReference type="InterPro" id="IPR006433">
    <property type="entry name" value="Prohead_protease"/>
</dbReference>
<keyword evidence="3" id="KW-0378">Hydrolase</keyword>
<evidence type="ECO:0000313" key="6">
    <source>
        <dbReference type="Proteomes" id="UP001153050"/>
    </source>
</evidence>
<reference evidence="5 6" key="1">
    <citation type="submission" date="2022-03" db="EMBL/GenBank/DDBJ databases">
        <authorList>
            <person name="Brunel B."/>
        </authorList>
    </citation>
    <scope>NUCLEOTIDE SEQUENCE [LARGE SCALE GENOMIC DNA]</scope>
    <source>
        <strain evidence="5">STM5069sample</strain>
    </source>
</reference>
<keyword evidence="6" id="KW-1185">Reference proteome</keyword>
<dbReference type="Proteomes" id="UP001153050">
    <property type="component" value="Unassembled WGS sequence"/>
</dbReference>
<comment type="caution">
    <text evidence="5">The sequence shown here is derived from an EMBL/GenBank/DDBJ whole genome shotgun (WGS) entry which is preliminary data.</text>
</comment>
<keyword evidence="2" id="KW-0645">Protease</keyword>
<evidence type="ECO:0000256" key="2">
    <source>
        <dbReference type="ARBA" id="ARBA00022670"/>
    </source>
</evidence>
<feature type="domain" description="Prohead serine protease" evidence="4">
    <location>
        <begin position="15"/>
        <end position="166"/>
    </location>
</feature>
<evidence type="ECO:0000259" key="4">
    <source>
        <dbReference type="Pfam" id="PF04586"/>
    </source>
</evidence>
<accession>A0ABN8KGH8</accession>
<name>A0ABN8KGH8_9HYPH</name>
<evidence type="ECO:0000256" key="3">
    <source>
        <dbReference type="ARBA" id="ARBA00022801"/>
    </source>
</evidence>
<gene>
    <name evidence="5" type="ORF">MES5069_830018</name>
</gene>
<proteinExistence type="predicted"/>
<dbReference type="EMBL" id="CAKXZT010000183">
    <property type="protein sequence ID" value="CAH2409371.1"/>
    <property type="molecule type" value="Genomic_DNA"/>
</dbReference>
<dbReference type="NCBIfam" id="TIGR01543">
    <property type="entry name" value="proheadase_HK97"/>
    <property type="match status" value="1"/>
</dbReference>
<dbReference type="Pfam" id="PF04586">
    <property type="entry name" value="Peptidase_S78"/>
    <property type="match status" value="1"/>
</dbReference>